<accession>A0A7S0GEC0</accession>
<dbReference type="AlphaFoldDB" id="A0A7S0GEC0"/>
<name>A0A7S0GEC0_9STRA</name>
<gene>
    <name evidence="1" type="ORF">PINE0816_LOCUS7931</name>
</gene>
<protein>
    <submittedName>
        <fullName evidence="1">Uncharacterized protein</fullName>
    </submittedName>
</protein>
<organism evidence="1">
    <name type="scientific">Proboscia inermis</name>
    <dbReference type="NCBI Taxonomy" id="420281"/>
    <lineage>
        <taxon>Eukaryota</taxon>
        <taxon>Sar</taxon>
        <taxon>Stramenopiles</taxon>
        <taxon>Ochrophyta</taxon>
        <taxon>Bacillariophyta</taxon>
        <taxon>Coscinodiscophyceae</taxon>
        <taxon>Rhizosoleniophycidae</taxon>
        <taxon>Rhizosoleniales</taxon>
        <taxon>Rhizosoleniaceae</taxon>
        <taxon>Proboscia</taxon>
    </lineage>
</organism>
<dbReference type="EMBL" id="HBEL01016617">
    <property type="protein sequence ID" value="CAD8411806.1"/>
    <property type="molecule type" value="Transcribed_RNA"/>
</dbReference>
<evidence type="ECO:0000313" key="1">
    <source>
        <dbReference type="EMBL" id="CAD8411806.1"/>
    </source>
</evidence>
<sequence>MKGALVESLPARAAAAALRAPKNLLDQSETLSNFLPDQLKRTLVENPARIPGLVDKLLSLNSEDEKILSNAEELRGALSPLLSNAAANANTKDNSEHVEKSMRSSLADIVADGAAGVPSLPDTPNLLPLLNMLSDADTRKAVTEQLPGVANLGRRVGAGLLKRASYRAEKQNVLVSDELKRILIDGPIALANVIEPDEPPSSAGDSERSD</sequence>
<reference evidence="1" key="1">
    <citation type="submission" date="2021-01" db="EMBL/GenBank/DDBJ databases">
        <authorList>
            <person name="Corre E."/>
            <person name="Pelletier E."/>
            <person name="Niang G."/>
            <person name="Scheremetjew M."/>
            <person name="Finn R."/>
            <person name="Kale V."/>
            <person name="Holt S."/>
            <person name="Cochrane G."/>
            <person name="Meng A."/>
            <person name="Brown T."/>
            <person name="Cohen L."/>
        </authorList>
    </citation>
    <scope>NUCLEOTIDE SEQUENCE</scope>
    <source>
        <strain evidence="1">CCAP1064/1</strain>
    </source>
</reference>
<proteinExistence type="predicted"/>